<dbReference type="PANTHER" id="PTHR43806">
    <property type="entry name" value="PEPTIDASE S8"/>
    <property type="match status" value="1"/>
</dbReference>
<evidence type="ECO:0000256" key="5">
    <source>
        <dbReference type="PROSITE-ProRule" id="PRU01240"/>
    </source>
</evidence>
<dbReference type="PROSITE" id="PS00138">
    <property type="entry name" value="SUBTILASE_SER"/>
    <property type="match status" value="1"/>
</dbReference>
<dbReference type="PROSITE" id="PS00136">
    <property type="entry name" value="SUBTILASE_ASP"/>
    <property type="match status" value="1"/>
</dbReference>
<accession>A0A9X3AJ67</accession>
<evidence type="ECO:0000256" key="1">
    <source>
        <dbReference type="ARBA" id="ARBA00011073"/>
    </source>
</evidence>
<dbReference type="InterPro" id="IPR023827">
    <property type="entry name" value="Peptidase_S8_Asp-AS"/>
</dbReference>
<dbReference type="Gene3D" id="3.40.50.200">
    <property type="entry name" value="Peptidase S8/S53 domain"/>
    <property type="match status" value="1"/>
</dbReference>
<feature type="active site" description="Charge relay system" evidence="5">
    <location>
        <position position="171"/>
    </location>
</feature>
<protein>
    <submittedName>
        <fullName evidence="10">S8 family peptidase</fullName>
    </submittedName>
</protein>
<comment type="similarity">
    <text evidence="1 5 6">Belongs to the peptidase S8 family.</text>
</comment>
<evidence type="ECO:0000259" key="9">
    <source>
        <dbReference type="Pfam" id="PF05922"/>
    </source>
</evidence>
<keyword evidence="4 5" id="KW-0720">Serine protease</keyword>
<sequence length="371" mass="37707">MRKSLSCLGVVALGMALAAAPAQAAEGVVLAAGSPTAIPGSYIVKVRSGGDRLAASLGGRSLSGAFPGFAVTLSEKQARRLAADPSVEYVEQNQVVHSTATQLNPPWGLDRTDQRALPLDHTYSYTSSGRDVNVYVIDTGIRKTHVDFGGRARDGWDFVDNDPIADDLNGHGTHVAGIAIGTTYGIAKQAICYGVKVLGPTGSGTTAGVIAGVSWVTRNAVHPAVANMSIGGSASVAMDDAVRTSIASGVTYTVSAGGSNADVANFSPARVAQALTVGASTITDTKASSSNYGPGVDIYAPGQSILSAWNTSDTAANTLSGTSMSAPHVAGVAARYLQYNPAATPAEVSAAIVAAGTPVPYGRLLYWDPAL</sequence>
<evidence type="ECO:0000256" key="7">
    <source>
        <dbReference type="SAM" id="SignalP"/>
    </source>
</evidence>
<dbReference type="GO" id="GO:0005615">
    <property type="term" value="C:extracellular space"/>
    <property type="evidence" value="ECO:0007669"/>
    <property type="project" value="TreeGrafter"/>
</dbReference>
<dbReference type="RefSeq" id="WP_259626837.1">
    <property type="nucleotide sequence ID" value="NZ_JANYMP010000017.1"/>
</dbReference>
<dbReference type="PROSITE" id="PS51892">
    <property type="entry name" value="SUBTILASE"/>
    <property type="match status" value="1"/>
</dbReference>
<dbReference type="SUPFAM" id="SSF54897">
    <property type="entry name" value="Protease propeptides/inhibitors"/>
    <property type="match status" value="1"/>
</dbReference>
<dbReference type="InterPro" id="IPR050131">
    <property type="entry name" value="Peptidase_S8_subtilisin-like"/>
</dbReference>
<dbReference type="GO" id="GO:0006508">
    <property type="term" value="P:proteolysis"/>
    <property type="evidence" value="ECO:0007669"/>
    <property type="project" value="UniProtKB-KW"/>
</dbReference>
<dbReference type="Pfam" id="PF00082">
    <property type="entry name" value="Peptidase_S8"/>
    <property type="match status" value="1"/>
</dbReference>
<dbReference type="SUPFAM" id="SSF52743">
    <property type="entry name" value="Subtilisin-like"/>
    <property type="match status" value="1"/>
</dbReference>
<reference evidence="10" key="1">
    <citation type="submission" date="2022-08" db="EMBL/GenBank/DDBJ databases">
        <authorList>
            <person name="Tistechok S."/>
            <person name="Samborskyy M."/>
            <person name="Roman I."/>
        </authorList>
    </citation>
    <scope>NUCLEOTIDE SEQUENCE</scope>
    <source>
        <strain evidence="10">DSM 103496</strain>
    </source>
</reference>
<evidence type="ECO:0000259" key="8">
    <source>
        <dbReference type="Pfam" id="PF00082"/>
    </source>
</evidence>
<feature type="active site" description="Charge relay system" evidence="5">
    <location>
        <position position="323"/>
    </location>
</feature>
<feature type="signal peptide" evidence="7">
    <location>
        <begin position="1"/>
        <end position="24"/>
    </location>
</feature>
<dbReference type="CDD" id="cd04077">
    <property type="entry name" value="Peptidases_S8_PCSK9_ProteinaseK_like"/>
    <property type="match status" value="1"/>
</dbReference>
<keyword evidence="3 5" id="KW-0378">Hydrolase</keyword>
<feature type="chain" id="PRO_5040900628" evidence="7">
    <location>
        <begin position="25"/>
        <end position="371"/>
    </location>
</feature>
<name>A0A9X3AJ67_9PSEU</name>
<keyword evidence="2 5" id="KW-0645">Protease</keyword>
<dbReference type="InterPro" id="IPR015500">
    <property type="entry name" value="Peptidase_S8_subtilisin-rel"/>
</dbReference>
<evidence type="ECO:0000313" key="10">
    <source>
        <dbReference type="EMBL" id="MCS7481350.1"/>
    </source>
</evidence>
<evidence type="ECO:0000256" key="2">
    <source>
        <dbReference type="ARBA" id="ARBA00022670"/>
    </source>
</evidence>
<keyword evidence="11" id="KW-1185">Reference proteome</keyword>
<dbReference type="Pfam" id="PF05922">
    <property type="entry name" value="Inhibitor_I9"/>
    <property type="match status" value="1"/>
</dbReference>
<evidence type="ECO:0000256" key="4">
    <source>
        <dbReference type="ARBA" id="ARBA00022825"/>
    </source>
</evidence>
<feature type="domain" description="Peptidase S8/S53" evidence="8">
    <location>
        <begin position="129"/>
        <end position="355"/>
    </location>
</feature>
<comment type="caution">
    <text evidence="10">The sequence shown here is derived from an EMBL/GenBank/DDBJ whole genome shotgun (WGS) entry which is preliminary data.</text>
</comment>
<keyword evidence="7" id="KW-0732">Signal</keyword>
<dbReference type="AlphaFoldDB" id="A0A9X3AJ67"/>
<dbReference type="PANTHER" id="PTHR43806:SF11">
    <property type="entry name" value="CEREVISIN-RELATED"/>
    <property type="match status" value="1"/>
</dbReference>
<dbReference type="InterPro" id="IPR023828">
    <property type="entry name" value="Peptidase_S8_Ser-AS"/>
</dbReference>
<dbReference type="InterPro" id="IPR034193">
    <property type="entry name" value="PCSK9_ProteinaseK-like"/>
</dbReference>
<dbReference type="PRINTS" id="PR00723">
    <property type="entry name" value="SUBTILISIN"/>
</dbReference>
<dbReference type="FunFam" id="3.40.50.200:FF:000014">
    <property type="entry name" value="Proteinase K"/>
    <property type="match status" value="1"/>
</dbReference>
<dbReference type="GO" id="GO:0004252">
    <property type="term" value="F:serine-type endopeptidase activity"/>
    <property type="evidence" value="ECO:0007669"/>
    <property type="project" value="UniProtKB-UniRule"/>
</dbReference>
<dbReference type="InterPro" id="IPR036852">
    <property type="entry name" value="Peptidase_S8/S53_dom_sf"/>
</dbReference>
<dbReference type="EMBL" id="JANYMP010000017">
    <property type="protein sequence ID" value="MCS7481350.1"/>
    <property type="molecule type" value="Genomic_DNA"/>
</dbReference>
<evidence type="ECO:0000256" key="6">
    <source>
        <dbReference type="RuleBase" id="RU003355"/>
    </source>
</evidence>
<dbReference type="InterPro" id="IPR037045">
    <property type="entry name" value="S8pro/Inhibitor_I9_sf"/>
</dbReference>
<organism evidence="10 11">
    <name type="scientific">Umezawaea endophytica</name>
    <dbReference type="NCBI Taxonomy" id="1654476"/>
    <lineage>
        <taxon>Bacteria</taxon>
        <taxon>Bacillati</taxon>
        <taxon>Actinomycetota</taxon>
        <taxon>Actinomycetes</taxon>
        <taxon>Pseudonocardiales</taxon>
        <taxon>Pseudonocardiaceae</taxon>
        <taxon>Umezawaea</taxon>
    </lineage>
</organism>
<dbReference type="Proteomes" id="UP001141259">
    <property type="component" value="Unassembled WGS sequence"/>
</dbReference>
<dbReference type="InterPro" id="IPR000209">
    <property type="entry name" value="Peptidase_S8/S53_dom"/>
</dbReference>
<dbReference type="Gene3D" id="3.30.70.80">
    <property type="entry name" value="Peptidase S8 propeptide/proteinase inhibitor I9"/>
    <property type="match status" value="1"/>
</dbReference>
<dbReference type="InterPro" id="IPR010259">
    <property type="entry name" value="S8pro/Inhibitor_I9"/>
</dbReference>
<evidence type="ECO:0000313" key="11">
    <source>
        <dbReference type="Proteomes" id="UP001141259"/>
    </source>
</evidence>
<feature type="domain" description="Inhibitor I9" evidence="9">
    <location>
        <begin position="65"/>
        <end position="97"/>
    </location>
</feature>
<gene>
    <name evidence="10" type="ORF">NZH93_31215</name>
</gene>
<feature type="active site" description="Charge relay system" evidence="5">
    <location>
        <position position="138"/>
    </location>
</feature>
<proteinExistence type="inferred from homology"/>
<evidence type="ECO:0000256" key="3">
    <source>
        <dbReference type="ARBA" id="ARBA00022801"/>
    </source>
</evidence>